<dbReference type="Gene3D" id="2.60.120.620">
    <property type="entry name" value="q2cbj1_9rhob like domain"/>
    <property type="match status" value="1"/>
</dbReference>
<dbReference type="OrthoDB" id="420194at2"/>
<accession>A0A4R3LJA8</accession>
<organism evidence="1 2">
    <name type="scientific">Pseudofulvimonas gallinarii</name>
    <dbReference type="NCBI Taxonomy" id="634155"/>
    <lineage>
        <taxon>Bacteria</taxon>
        <taxon>Pseudomonadati</taxon>
        <taxon>Pseudomonadota</taxon>
        <taxon>Gammaproteobacteria</taxon>
        <taxon>Lysobacterales</taxon>
        <taxon>Rhodanobacteraceae</taxon>
        <taxon>Pseudofulvimonas</taxon>
    </lineage>
</organism>
<proteinExistence type="predicted"/>
<gene>
    <name evidence="1" type="ORF">EDC25_10321</name>
</gene>
<sequence>MIHLGSVLSPSHYAGQPFPHFVVPDALPASVYSTLAAALPDDVRIRQGGEPGDNRRFSWSARHTLVDGELDPAWRSFIAANVSQDFLDAVLAAFAPAIRQRYPWLEDRLGPISGWRAGVRRRDDFSTADVLLDAQVCLNSPVLAGASAVRGPHVDKPDKLFAGLLYMRPDDDTETVGGELQLQRYRHSSARFDGSQLDPGDVETVRQVPYAGNTLVMFLNGIDAIHAVTPRQPVARSRYFLNIVGEVPVPLFDLKSRQRRFRQLRRLATRIGDALHGRRRDSGQLRD</sequence>
<reference evidence="1 2" key="1">
    <citation type="submission" date="2019-03" db="EMBL/GenBank/DDBJ databases">
        <title>Genomic Encyclopedia of Type Strains, Phase IV (KMG-IV): sequencing the most valuable type-strain genomes for metagenomic binning, comparative biology and taxonomic classification.</title>
        <authorList>
            <person name="Goeker M."/>
        </authorList>
    </citation>
    <scope>NUCLEOTIDE SEQUENCE [LARGE SCALE GENOMIC DNA]</scope>
    <source>
        <strain evidence="1 2">DSM 21944</strain>
    </source>
</reference>
<dbReference type="AlphaFoldDB" id="A0A4R3LJA8"/>
<protein>
    <recommendedName>
        <fullName evidence="3">2-oxoglutarate-Fe(II)-dependent oxygenase superfamily protein</fullName>
    </recommendedName>
</protein>
<evidence type="ECO:0000313" key="1">
    <source>
        <dbReference type="EMBL" id="TCT00253.1"/>
    </source>
</evidence>
<evidence type="ECO:0008006" key="3">
    <source>
        <dbReference type="Google" id="ProtNLM"/>
    </source>
</evidence>
<dbReference type="RefSeq" id="WP_123522747.1">
    <property type="nucleotide sequence ID" value="NZ_JBHLWF010000007.1"/>
</dbReference>
<name>A0A4R3LJA8_9GAMM</name>
<keyword evidence="2" id="KW-1185">Reference proteome</keyword>
<comment type="caution">
    <text evidence="1">The sequence shown here is derived from an EMBL/GenBank/DDBJ whole genome shotgun (WGS) entry which is preliminary data.</text>
</comment>
<evidence type="ECO:0000313" key="2">
    <source>
        <dbReference type="Proteomes" id="UP000294599"/>
    </source>
</evidence>
<dbReference type="Proteomes" id="UP000294599">
    <property type="component" value="Unassembled WGS sequence"/>
</dbReference>
<dbReference type="EMBL" id="SMAF01000003">
    <property type="protein sequence ID" value="TCT00253.1"/>
    <property type="molecule type" value="Genomic_DNA"/>
</dbReference>